<dbReference type="InterPro" id="IPR001932">
    <property type="entry name" value="PPM-type_phosphatase-like_dom"/>
</dbReference>
<proteinExistence type="predicted"/>
<protein>
    <submittedName>
        <fullName evidence="2">Protein phosphatase 2C domain-containing protein</fullName>
    </submittedName>
</protein>
<dbReference type="RefSeq" id="WP_340364563.1">
    <property type="nucleotide sequence ID" value="NZ_JBBKZV010000008.1"/>
</dbReference>
<evidence type="ECO:0000259" key="1">
    <source>
        <dbReference type="Pfam" id="PF13672"/>
    </source>
</evidence>
<comment type="caution">
    <text evidence="2">The sequence shown here is derived from an EMBL/GenBank/DDBJ whole genome shotgun (WGS) entry which is preliminary data.</text>
</comment>
<dbReference type="InterPro" id="IPR036457">
    <property type="entry name" value="PPM-type-like_dom_sf"/>
</dbReference>
<dbReference type="SUPFAM" id="SSF81606">
    <property type="entry name" value="PP2C-like"/>
    <property type="match status" value="1"/>
</dbReference>
<reference evidence="2 3" key="1">
    <citation type="submission" date="2024-03" db="EMBL/GenBank/DDBJ databases">
        <title>Novel species of the genus Variovorax.</title>
        <authorList>
            <person name="Liu Q."/>
            <person name="Xin Y.-H."/>
        </authorList>
    </citation>
    <scope>NUCLEOTIDE SEQUENCE [LARGE SCALE GENOMIC DNA]</scope>
    <source>
        <strain evidence="2 3">KACC 18501</strain>
    </source>
</reference>
<keyword evidence="3" id="KW-1185">Reference proteome</keyword>
<feature type="domain" description="PPM-type phosphatase" evidence="1">
    <location>
        <begin position="19"/>
        <end position="228"/>
    </location>
</feature>
<evidence type="ECO:0000313" key="3">
    <source>
        <dbReference type="Proteomes" id="UP001363010"/>
    </source>
</evidence>
<dbReference type="Pfam" id="PF13672">
    <property type="entry name" value="PP2C_2"/>
    <property type="match status" value="1"/>
</dbReference>
<dbReference type="Proteomes" id="UP001363010">
    <property type="component" value="Unassembled WGS sequence"/>
</dbReference>
<sequence length="295" mass="31889">MQSESSRFVVRAARSQPIGDCNDDACGSSPRRLWVLDGATGVSDRRWTRFASDASWLAHTASDLLRDPQWDGQPLAAALSGLEAQLRAAFIEAVACEGLSQPGVHEMPSACLGIVQLLGDEIEVACVGDISVVVQAPGRLFQVFTDGAAEPFSRRTLHAWQRARASPHGANAMWEEACKVIRENRSAMNQPGGYRVVHPVLAWAQGVQVHRLPAVAGTRILLASDGLWRLVDLFREMSPQALMQAIEYQGIGRVLARLRAMEADDPACEAFARVKPGDDATGMLAELTFAGGAFE</sequence>
<evidence type="ECO:0000313" key="2">
    <source>
        <dbReference type="EMBL" id="MEJ8823533.1"/>
    </source>
</evidence>
<dbReference type="EMBL" id="JBBKZV010000008">
    <property type="protein sequence ID" value="MEJ8823533.1"/>
    <property type="molecule type" value="Genomic_DNA"/>
</dbReference>
<name>A0ABU8W1K1_9BURK</name>
<organism evidence="2 3">
    <name type="scientific">Variovorax humicola</name>
    <dbReference type="NCBI Taxonomy" id="1769758"/>
    <lineage>
        <taxon>Bacteria</taxon>
        <taxon>Pseudomonadati</taxon>
        <taxon>Pseudomonadota</taxon>
        <taxon>Betaproteobacteria</taxon>
        <taxon>Burkholderiales</taxon>
        <taxon>Comamonadaceae</taxon>
        <taxon>Variovorax</taxon>
    </lineage>
</organism>
<gene>
    <name evidence="2" type="ORF">WKW80_16055</name>
</gene>
<dbReference type="Gene3D" id="3.60.40.10">
    <property type="entry name" value="PPM-type phosphatase domain"/>
    <property type="match status" value="1"/>
</dbReference>
<accession>A0ABU8W1K1</accession>